<gene>
    <name evidence="4" type="ORF">EDC14_10971</name>
</gene>
<dbReference type="GO" id="GO:0004803">
    <property type="term" value="F:transposase activity"/>
    <property type="evidence" value="ECO:0007669"/>
    <property type="project" value="InterPro"/>
</dbReference>
<feature type="non-terminal residue" evidence="4">
    <location>
        <position position="321"/>
    </location>
</feature>
<organism evidence="4 5">
    <name type="scientific">Hydrogenispora ethanolica</name>
    <dbReference type="NCBI Taxonomy" id="1082276"/>
    <lineage>
        <taxon>Bacteria</taxon>
        <taxon>Bacillati</taxon>
        <taxon>Bacillota</taxon>
        <taxon>Hydrogenispora</taxon>
    </lineage>
</organism>
<dbReference type="InterPro" id="IPR047650">
    <property type="entry name" value="Transpos_IS110"/>
</dbReference>
<dbReference type="Pfam" id="PF02371">
    <property type="entry name" value="Transposase_20"/>
    <property type="match status" value="1"/>
</dbReference>
<evidence type="ECO:0000259" key="2">
    <source>
        <dbReference type="Pfam" id="PF01548"/>
    </source>
</evidence>
<feature type="domain" description="Transposase IS116/IS110/IS902 C-terminal" evidence="3">
    <location>
        <begin position="249"/>
        <end position="319"/>
    </location>
</feature>
<evidence type="ECO:0000313" key="4">
    <source>
        <dbReference type="EMBL" id="TCL52996.1"/>
    </source>
</evidence>
<protein>
    <submittedName>
        <fullName evidence="4">Transposase</fullName>
    </submittedName>
</protein>
<dbReference type="PANTHER" id="PTHR33055:SF15">
    <property type="entry name" value="TRANSPOSASE-RELATED"/>
    <property type="match status" value="1"/>
</dbReference>
<feature type="domain" description="Transposase IS110-like N-terminal" evidence="2">
    <location>
        <begin position="9"/>
        <end position="152"/>
    </location>
</feature>
<dbReference type="RefSeq" id="WP_132018441.1">
    <property type="nucleotide sequence ID" value="NZ_SLUN01000097.1"/>
</dbReference>
<dbReference type="OrthoDB" id="1668121at2"/>
<dbReference type="NCBIfam" id="NF033542">
    <property type="entry name" value="transpos_IS110"/>
    <property type="match status" value="1"/>
</dbReference>
<comment type="caution">
    <text evidence="4">The sequence shown here is derived from an EMBL/GenBank/DDBJ whole genome shotgun (WGS) entry which is preliminary data.</text>
</comment>
<dbReference type="GO" id="GO:0006313">
    <property type="term" value="P:DNA transposition"/>
    <property type="evidence" value="ECO:0007669"/>
    <property type="project" value="InterPro"/>
</dbReference>
<evidence type="ECO:0000256" key="1">
    <source>
        <dbReference type="SAM" id="MobiDB-lite"/>
    </source>
</evidence>
<dbReference type="AlphaFoldDB" id="A0A4R1QHR1"/>
<name>A0A4R1QHR1_HYDET</name>
<proteinExistence type="predicted"/>
<dbReference type="EMBL" id="SLUN01000097">
    <property type="protein sequence ID" value="TCL52996.1"/>
    <property type="molecule type" value="Genomic_DNA"/>
</dbReference>
<evidence type="ECO:0000259" key="3">
    <source>
        <dbReference type="Pfam" id="PF02371"/>
    </source>
</evidence>
<dbReference type="GO" id="GO:0003677">
    <property type="term" value="F:DNA binding"/>
    <property type="evidence" value="ECO:0007669"/>
    <property type="project" value="InterPro"/>
</dbReference>
<dbReference type="Proteomes" id="UP000295008">
    <property type="component" value="Unassembled WGS sequence"/>
</dbReference>
<accession>A0A4R1QHR1</accession>
<dbReference type="InterPro" id="IPR003346">
    <property type="entry name" value="Transposase_20"/>
</dbReference>
<dbReference type="InterPro" id="IPR002525">
    <property type="entry name" value="Transp_IS110-like_N"/>
</dbReference>
<dbReference type="Pfam" id="PF01548">
    <property type="entry name" value="DEDD_Tnp_IS110"/>
    <property type="match status" value="1"/>
</dbReference>
<feature type="region of interest" description="Disordered" evidence="1">
    <location>
        <begin position="293"/>
        <end position="321"/>
    </location>
</feature>
<evidence type="ECO:0000313" key="5">
    <source>
        <dbReference type="Proteomes" id="UP000295008"/>
    </source>
</evidence>
<dbReference type="PANTHER" id="PTHR33055">
    <property type="entry name" value="TRANSPOSASE FOR INSERTION SEQUENCE ELEMENT IS1111A"/>
    <property type="match status" value="1"/>
</dbReference>
<sequence length="321" mass="35961">MEVINPYCCGIDVHKKSVTACLITPKGKEIRTFGTMTSDLLELVDWLEANQCTIVAMESTGVYWKPIYNLLEATDIKVLVVNAQHIKAVPGRKTDVKDAEWIADLLRHGLLRGSYIPDKGQRELRELVRYRRKMIEERSREASRIQKVLEGANIKLGDVASDILGKSGRNILEALIAGNSNVQEMAQFAQKRMKSKTALLEKSLQGLMGKHQQMMLETQLAHIDFLDAQIEKLSQEIEERMRPFEEAIERLDGIPGIGRRVVEQILVEIGLDMSRFPTDRHIASWAALCPGNNESAGKRKSGKTRKGDSSLKASLVQAVKA</sequence>
<keyword evidence="5" id="KW-1185">Reference proteome</keyword>
<reference evidence="4 5" key="1">
    <citation type="submission" date="2019-03" db="EMBL/GenBank/DDBJ databases">
        <title>Genomic Encyclopedia of Type Strains, Phase IV (KMG-IV): sequencing the most valuable type-strain genomes for metagenomic binning, comparative biology and taxonomic classification.</title>
        <authorList>
            <person name="Goeker M."/>
        </authorList>
    </citation>
    <scope>NUCLEOTIDE SEQUENCE [LARGE SCALE GENOMIC DNA]</scope>
    <source>
        <strain evidence="4 5">LX-B</strain>
    </source>
</reference>